<feature type="active site" description="Proton acceptor" evidence="5">
    <location>
        <position position="155"/>
    </location>
</feature>
<organism evidence="7 8">
    <name type="scientific">Ktedonosporobacter rubrisoli</name>
    <dbReference type="NCBI Taxonomy" id="2509675"/>
    <lineage>
        <taxon>Bacteria</taxon>
        <taxon>Bacillati</taxon>
        <taxon>Chloroflexota</taxon>
        <taxon>Ktedonobacteria</taxon>
        <taxon>Ktedonobacterales</taxon>
        <taxon>Ktedonosporobacteraceae</taxon>
        <taxon>Ktedonosporobacter</taxon>
    </lineage>
</organism>
<dbReference type="GO" id="GO:0016787">
    <property type="term" value="F:hydrolase activity"/>
    <property type="evidence" value="ECO:0007669"/>
    <property type="project" value="UniProtKB-KW"/>
</dbReference>
<dbReference type="InterPro" id="IPR011650">
    <property type="entry name" value="Peptidase_M20_dimer"/>
</dbReference>
<dbReference type="SUPFAM" id="SSF55031">
    <property type="entry name" value="Bacterial exopeptidase dimerisation domain"/>
    <property type="match status" value="1"/>
</dbReference>
<dbReference type="KEGG" id="kbs:EPA93_35015"/>
<gene>
    <name evidence="7" type="ORF">EPA93_35015</name>
</gene>
<evidence type="ECO:0000313" key="8">
    <source>
        <dbReference type="Proteomes" id="UP000290365"/>
    </source>
</evidence>
<dbReference type="PANTHER" id="PTHR43808">
    <property type="entry name" value="ACETYLORNITHINE DEACETYLASE"/>
    <property type="match status" value="1"/>
</dbReference>
<evidence type="ECO:0000256" key="1">
    <source>
        <dbReference type="ARBA" id="ARBA00001947"/>
    </source>
</evidence>
<dbReference type="Pfam" id="PF07687">
    <property type="entry name" value="M20_dimer"/>
    <property type="match status" value="1"/>
</dbReference>
<dbReference type="InterPro" id="IPR050072">
    <property type="entry name" value="Peptidase_M20A"/>
</dbReference>
<evidence type="ECO:0000256" key="2">
    <source>
        <dbReference type="ARBA" id="ARBA00022723"/>
    </source>
</evidence>
<keyword evidence="2" id="KW-0479">Metal-binding</keyword>
<comment type="cofactor">
    <cofactor evidence="1">
        <name>Zn(2+)</name>
        <dbReference type="ChEBI" id="CHEBI:29105"/>
    </cofactor>
</comment>
<reference evidence="7 8" key="1">
    <citation type="submission" date="2019-01" db="EMBL/GenBank/DDBJ databases">
        <title>Ktedonosporobacter rubrisoli SCAWS-G2.</title>
        <authorList>
            <person name="Huang Y."/>
            <person name="Yan B."/>
        </authorList>
    </citation>
    <scope>NUCLEOTIDE SEQUENCE [LARGE SCALE GENOMIC DNA]</scope>
    <source>
        <strain evidence="7 8">SCAWS-G2</strain>
    </source>
</reference>
<sequence>MSQIPPVNTYAQSYLSRFQTYQDELLQRLETLVNIDSGTRQAQGINRIMAYLQEWLTELGFTVTLHPSEPFGNNLVARRKGKGKARIMLVGHVDTVYEAGSVEKRPFCIRDGIAYGPGVIDMKSGDLMGIYALRALAEAGFEQYDELCVVFNNDEEVGSAGSAPLLKAIAKEFSVGLVLEPASTLEQIINSRKGTNKYIMQVAGIASHSGSSPTKGRSAVLELAHKIIAIHNLHSLFHNVTFNVTDIRSNEQLNIIPDKASCQISVRGYTNQSLDKAAEALEQIAAGSSVPDTRTTLIRTRGRPPYTSTPALKRLEEMVVAEGQALGLKLVLEPRGGVSDANLLMGAGVPTLDSLGPVGGNLHNLQKEYLQIDTLPIRGSMLAGLLQHICLSNLTGA</sequence>
<evidence type="ECO:0000259" key="6">
    <source>
        <dbReference type="Pfam" id="PF07687"/>
    </source>
</evidence>
<keyword evidence="4" id="KW-0862">Zinc</keyword>
<dbReference type="AlphaFoldDB" id="A0A4P6JZI3"/>
<feature type="domain" description="Peptidase M20 dimerisation" evidence="6">
    <location>
        <begin position="191"/>
        <end position="286"/>
    </location>
</feature>
<keyword evidence="3" id="KW-0378">Hydrolase</keyword>
<evidence type="ECO:0000256" key="3">
    <source>
        <dbReference type="ARBA" id="ARBA00022801"/>
    </source>
</evidence>
<proteinExistence type="predicted"/>
<dbReference type="InterPro" id="IPR001261">
    <property type="entry name" value="ArgE/DapE_CS"/>
</dbReference>
<dbReference type="CDD" id="cd03885">
    <property type="entry name" value="M20_CPDG2"/>
    <property type="match status" value="1"/>
</dbReference>
<dbReference type="EMBL" id="CP035758">
    <property type="protein sequence ID" value="QBD80902.1"/>
    <property type="molecule type" value="Genomic_DNA"/>
</dbReference>
<protein>
    <submittedName>
        <fullName evidence="7">M20 family peptidase</fullName>
    </submittedName>
</protein>
<dbReference type="Gene3D" id="3.30.70.360">
    <property type="match status" value="1"/>
</dbReference>
<dbReference type="SUPFAM" id="SSF53187">
    <property type="entry name" value="Zn-dependent exopeptidases"/>
    <property type="match status" value="1"/>
</dbReference>
<dbReference type="Proteomes" id="UP000290365">
    <property type="component" value="Chromosome"/>
</dbReference>
<dbReference type="Gene3D" id="3.40.630.10">
    <property type="entry name" value="Zn peptidases"/>
    <property type="match status" value="1"/>
</dbReference>
<dbReference type="Pfam" id="PF01546">
    <property type="entry name" value="Peptidase_M20"/>
    <property type="match status" value="1"/>
</dbReference>
<dbReference type="RefSeq" id="WP_129891964.1">
    <property type="nucleotide sequence ID" value="NZ_CP035758.1"/>
</dbReference>
<keyword evidence="8" id="KW-1185">Reference proteome</keyword>
<dbReference type="GO" id="GO:0046872">
    <property type="term" value="F:metal ion binding"/>
    <property type="evidence" value="ECO:0007669"/>
    <property type="project" value="UniProtKB-KW"/>
</dbReference>
<name>A0A4P6JZI3_KTERU</name>
<dbReference type="PROSITE" id="PS00758">
    <property type="entry name" value="ARGE_DAPE_CPG2_1"/>
    <property type="match status" value="1"/>
</dbReference>
<accession>A0A4P6JZI3</accession>
<feature type="active site" evidence="5">
    <location>
        <position position="94"/>
    </location>
</feature>
<dbReference type="InterPro" id="IPR002933">
    <property type="entry name" value="Peptidase_M20"/>
</dbReference>
<dbReference type="OrthoDB" id="9783294at2"/>
<evidence type="ECO:0000256" key="5">
    <source>
        <dbReference type="PIRSR" id="PIRSR037238-1"/>
    </source>
</evidence>
<evidence type="ECO:0000256" key="4">
    <source>
        <dbReference type="ARBA" id="ARBA00022833"/>
    </source>
</evidence>
<dbReference type="InterPro" id="IPR017150">
    <property type="entry name" value="Pept_M20_glutamate_carboxypep"/>
</dbReference>
<dbReference type="PANTHER" id="PTHR43808:SF9">
    <property type="entry name" value="BLL0789 PROTEIN"/>
    <property type="match status" value="1"/>
</dbReference>
<dbReference type="PIRSF" id="PIRSF037238">
    <property type="entry name" value="Carboxypeptidase_G2"/>
    <property type="match status" value="1"/>
</dbReference>
<evidence type="ECO:0000313" key="7">
    <source>
        <dbReference type="EMBL" id="QBD80902.1"/>
    </source>
</evidence>
<dbReference type="InterPro" id="IPR036264">
    <property type="entry name" value="Bact_exopeptidase_dim_dom"/>
</dbReference>